<comment type="caution">
    <text evidence="1">The sequence shown here is derived from an EMBL/GenBank/DDBJ whole genome shotgun (WGS) entry which is preliminary data.</text>
</comment>
<dbReference type="Proteomes" id="UP000217930">
    <property type="component" value="Unassembled WGS sequence"/>
</dbReference>
<evidence type="ECO:0000313" key="2">
    <source>
        <dbReference type="Proteomes" id="UP000217930"/>
    </source>
</evidence>
<protein>
    <recommendedName>
        <fullName evidence="3">Phage associated protein</fullName>
    </recommendedName>
</protein>
<gene>
    <name evidence="1" type="ORF">CNQ34_09135</name>
</gene>
<evidence type="ECO:0000313" key="1">
    <source>
        <dbReference type="EMBL" id="PBJ87992.1"/>
    </source>
</evidence>
<reference evidence="1 2" key="1">
    <citation type="journal article" date="2017" name="Clin. Infect. Dis.">
        <title>Increased Risk for Meningococcal Disease among Men who have Sex with Men in the United States, 2012-2015.</title>
        <authorList>
            <person name="Folaranmi T.A."/>
            <person name="Kretz C.B."/>
            <person name="Kamiya H."/>
            <person name="MacNeil J.R."/>
            <person name="Whaley M.J."/>
            <person name="Blain A."/>
            <person name="Antwi M."/>
            <person name="Dorsinville M."/>
            <person name="Pacilli M."/>
            <person name="Smith S."/>
            <person name="Civen R."/>
            <person name="Ngo V."/>
            <person name="Winter K."/>
            <person name="Harriman K."/>
            <person name="Wang X."/>
            <person name="Bowen V.B."/>
            <person name="Patel M."/>
            <person name="Martin S."/>
            <person name="Misegades L."/>
            <person name="Meyer S.A."/>
        </authorList>
    </citation>
    <scope>NUCLEOTIDE SEQUENCE [LARGE SCALE GENOMIC DNA]</scope>
    <source>
        <strain evidence="1 2">M26503</strain>
    </source>
</reference>
<organism evidence="1 2">
    <name type="scientific">Neisseria meningitidis</name>
    <dbReference type="NCBI Taxonomy" id="487"/>
    <lineage>
        <taxon>Bacteria</taxon>
        <taxon>Pseudomonadati</taxon>
        <taxon>Pseudomonadota</taxon>
        <taxon>Betaproteobacteria</taxon>
        <taxon>Neisseriales</taxon>
        <taxon>Neisseriaceae</taxon>
        <taxon>Neisseria</taxon>
    </lineage>
</organism>
<dbReference type="AlphaFoldDB" id="A0AB36RRT3"/>
<proteinExistence type="predicted"/>
<evidence type="ECO:0008006" key="3">
    <source>
        <dbReference type="Google" id="ProtNLM"/>
    </source>
</evidence>
<dbReference type="EMBL" id="NTLY01000002">
    <property type="protein sequence ID" value="PBJ87992.1"/>
    <property type="molecule type" value="Genomic_DNA"/>
</dbReference>
<accession>A0AB36RRT3</accession>
<sequence>MVQTVFFYPKETIMSKDKNQITVGINREIIDTETDSSAEFHVIRHVSLDYATGFNVVLLDSYVRKSTFERRGRSVGSMQLNIPGVPPRGTDVLDWAYQAVVAAVEGGAVDAYGQPISANSLTGAELVYADLPEAAI</sequence>
<name>A0AB36RRT3_NEIME</name>